<evidence type="ECO:0000313" key="1">
    <source>
        <dbReference type="EMBL" id="TFF34925.1"/>
    </source>
</evidence>
<dbReference type="EMBL" id="SOZE01000025">
    <property type="protein sequence ID" value="TFF34925.1"/>
    <property type="molecule type" value="Genomic_DNA"/>
</dbReference>
<comment type="caution">
    <text evidence="1">The sequence shown here is derived from an EMBL/GenBank/DDBJ whole genome shotgun (WGS) entry which is preliminary data.</text>
</comment>
<reference evidence="1 2" key="1">
    <citation type="journal article" date="2017" name="Int. J. Syst. Evol. Microbiol.">
        <title>Mucilaginibacterpsychrotolerans sp. nov., isolated from peatlands.</title>
        <authorList>
            <person name="Deng Y."/>
            <person name="Shen L."/>
            <person name="Xu B."/>
            <person name="Liu Y."/>
            <person name="Gu Z."/>
            <person name="Liu H."/>
            <person name="Zhou Y."/>
        </authorList>
    </citation>
    <scope>NUCLEOTIDE SEQUENCE [LARGE SCALE GENOMIC DNA]</scope>
    <source>
        <strain evidence="1 2">NH7-4</strain>
    </source>
</reference>
<accession>A0A4Y8S8G4</accession>
<dbReference type="OrthoDB" id="950503at2"/>
<evidence type="ECO:0000313" key="2">
    <source>
        <dbReference type="Proteomes" id="UP000297540"/>
    </source>
</evidence>
<protein>
    <submittedName>
        <fullName evidence="1">Uncharacterized protein</fullName>
    </submittedName>
</protein>
<proteinExistence type="predicted"/>
<organism evidence="1 2">
    <name type="scientific">Mucilaginibacter psychrotolerans</name>
    <dbReference type="NCBI Taxonomy" id="1524096"/>
    <lineage>
        <taxon>Bacteria</taxon>
        <taxon>Pseudomonadati</taxon>
        <taxon>Bacteroidota</taxon>
        <taxon>Sphingobacteriia</taxon>
        <taxon>Sphingobacteriales</taxon>
        <taxon>Sphingobacteriaceae</taxon>
        <taxon>Mucilaginibacter</taxon>
    </lineage>
</organism>
<dbReference type="Proteomes" id="UP000297540">
    <property type="component" value="Unassembled WGS sequence"/>
</dbReference>
<gene>
    <name evidence="1" type="ORF">E2R66_20360</name>
</gene>
<keyword evidence="2" id="KW-1185">Reference proteome</keyword>
<dbReference type="AlphaFoldDB" id="A0A4Y8S8G4"/>
<sequence>MKRFFVILLLSVHLFYAGGYTLFFQYFIHRSETQMVKQIYENKVDATQLVQIKIPVHMPQIKDWADYEHVQGQVQLKDNYYNYVGVKMTRDTMYLVCIANSVKTRLVSANLIVAKDVADVPLTKKGAEQSSVKKASGGFEYNIPAMHYSYVAYAQPVKGHENPISAKLTNPYIESPGKPPNFAG</sequence>
<name>A0A4Y8S8G4_9SPHI</name>
<dbReference type="RefSeq" id="WP_133234183.1">
    <property type="nucleotide sequence ID" value="NZ_SOZE01000025.1"/>
</dbReference>